<reference evidence="4 6" key="2">
    <citation type="submission" date="2016-09" db="EMBL/GenBank/DDBJ databases">
        <authorList>
            <consortium name="Pathogen Informatics"/>
        </authorList>
    </citation>
    <scope>NUCLEOTIDE SEQUENCE [LARGE SCALE GENOMIC DNA]</scope>
    <source>
        <strain evidence="4 6">82B</strain>
    </source>
</reference>
<feature type="domain" description="Peptidase C51" evidence="2">
    <location>
        <begin position="20"/>
        <end position="143"/>
    </location>
</feature>
<dbReference type="Proteomes" id="UP000095768">
    <property type="component" value="Unassembled WGS sequence"/>
</dbReference>
<dbReference type="Gene3D" id="3.90.1720.10">
    <property type="entry name" value="endopeptidase domain like (from Nostoc punctiforme)"/>
    <property type="match status" value="1"/>
</dbReference>
<evidence type="ECO:0000259" key="2">
    <source>
        <dbReference type="PROSITE" id="PS50911"/>
    </source>
</evidence>
<dbReference type="AlphaFoldDB" id="A0A1D4HQB7"/>
<gene>
    <name evidence="4" type="primary">ssaA2_1</name>
    <name evidence="4" type="ORF">SAMEA2297795_00733</name>
    <name evidence="3" type="ORF">SAMEA2297796_00410</name>
</gene>
<dbReference type="EMBL" id="FMPI01000002">
    <property type="protein sequence ID" value="SCS39314.1"/>
    <property type="molecule type" value="Genomic_DNA"/>
</dbReference>
<organism evidence="4 6">
    <name type="scientific">Staphylococcus caeli</name>
    <dbReference type="NCBI Taxonomy" id="2201815"/>
    <lineage>
        <taxon>Bacteria</taxon>
        <taxon>Bacillati</taxon>
        <taxon>Bacillota</taxon>
        <taxon>Bacilli</taxon>
        <taxon>Bacillales</taxon>
        <taxon>Staphylococcaceae</taxon>
        <taxon>Staphylococcus</taxon>
    </lineage>
</organism>
<keyword evidence="5" id="KW-1185">Reference proteome</keyword>
<evidence type="ECO:0000313" key="5">
    <source>
        <dbReference type="Proteomes" id="UP000095412"/>
    </source>
</evidence>
<dbReference type="InterPro" id="IPR007921">
    <property type="entry name" value="CHAP_dom"/>
</dbReference>
<accession>A0A1D4HQB7</accession>
<keyword evidence="1" id="KW-0732">Signal</keyword>
<reference evidence="3 5" key="1">
    <citation type="submission" date="2016-09" db="EMBL/GenBank/DDBJ databases">
        <authorList>
            <consortium name="Pathogen Informatics"/>
            <person name="Sun Q."/>
            <person name="Inoue M."/>
        </authorList>
    </citation>
    <scope>NUCLEOTIDE SEQUENCE [LARGE SCALE GENOMIC DNA]</scope>
    <source>
        <strain evidence="3 5">82C</strain>
    </source>
</reference>
<dbReference type="Proteomes" id="UP000095412">
    <property type="component" value="Unassembled WGS sequence"/>
</dbReference>
<feature type="signal peptide" evidence="1">
    <location>
        <begin position="1"/>
        <end position="24"/>
    </location>
</feature>
<protein>
    <submittedName>
        <fullName evidence="4">Secretory antigen</fullName>
    </submittedName>
</protein>
<dbReference type="SUPFAM" id="SSF54001">
    <property type="entry name" value="Cysteine proteinases"/>
    <property type="match status" value="1"/>
</dbReference>
<sequence length="143" mass="16030">MNIKKRLTTILLATTILMTGTLSFETMQQSHTTEAAVNYYTKNQCTWYVFKKRASVGKPVPNGWGNAKTWYSNAKKSGYRVGRKPAKRAVMQSTAGTYGHVAYVSAVYNNGSIKVAEYNYNRPLAFGTRILSKSAAAKYNYIY</sequence>
<dbReference type="InterPro" id="IPR038765">
    <property type="entry name" value="Papain-like_cys_pep_sf"/>
</dbReference>
<evidence type="ECO:0000256" key="1">
    <source>
        <dbReference type="SAM" id="SignalP"/>
    </source>
</evidence>
<name>A0A1D4HQB7_9STAP</name>
<evidence type="ECO:0000313" key="4">
    <source>
        <dbReference type="EMBL" id="SCS57607.1"/>
    </source>
</evidence>
<evidence type="ECO:0000313" key="6">
    <source>
        <dbReference type="Proteomes" id="UP000095768"/>
    </source>
</evidence>
<evidence type="ECO:0000313" key="3">
    <source>
        <dbReference type="EMBL" id="SCS39314.1"/>
    </source>
</evidence>
<proteinExistence type="predicted"/>
<dbReference type="RefSeq" id="WP_069994549.1">
    <property type="nucleotide sequence ID" value="NZ_FMPG01000002.1"/>
</dbReference>
<dbReference type="PROSITE" id="PS50911">
    <property type="entry name" value="CHAP"/>
    <property type="match status" value="1"/>
</dbReference>
<feature type="chain" id="PRO_5039492820" evidence="1">
    <location>
        <begin position="25"/>
        <end position="143"/>
    </location>
</feature>
<dbReference type="OrthoDB" id="9805070at2"/>
<dbReference type="Pfam" id="PF05257">
    <property type="entry name" value="CHAP"/>
    <property type="match status" value="1"/>
</dbReference>
<dbReference type="EMBL" id="FMPG01000002">
    <property type="protein sequence ID" value="SCS57607.1"/>
    <property type="molecule type" value="Genomic_DNA"/>
</dbReference>